<evidence type="ECO:0000313" key="2">
    <source>
        <dbReference type="EMBL" id="ELY94595.1"/>
    </source>
</evidence>
<feature type="transmembrane region" description="Helical" evidence="1">
    <location>
        <begin position="108"/>
        <end position="130"/>
    </location>
</feature>
<keyword evidence="3" id="KW-1185">Reference proteome</keyword>
<comment type="caution">
    <text evidence="2">The sequence shown here is derived from an EMBL/GenBank/DDBJ whole genome shotgun (WGS) entry which is preliminary data.</text>
</comment>
<evidence type="ECO:0000256" key="1">
    <source>
        <dbReference type="SAM" id="Phobius"/>
    </source>
</evidence>
<dbReference type="RefSeq" id="WP_006651786.1">
    <property type="nucleotide sequence ID" value="NZ_AOIM01000010.1"/>
</dbReference>
<reference evidence="2 3" key="1">
    <citation type="journal article" date="2014" name="PLoS Genet.">
        <title>Phylogenetically driven sequencing of extremely halophilic archaea reveals strategies for static and dynamic osmo-response.</title>
        <authorList>
            <person name="Becker E.A."/>
            <person name="Seitzer P.M."/>
            <person name="Tritt A."/>
            <person name="Larsen D."/>
            <person name="Krusor M."/>
            <person name="Yao A.I."/>
            <person name="Wu D."/>
            <person name="Madern D."/>
            <person name="Eisen J.A."/>
            <person name="Darling A.E."/>
            <person name="Facciotti M.T."/>
        </authorList>
    </citation>
    <scope>NUCLEOTIDE SEQUENCE [LARGE SCALE GENOMIC DNA]</scope>
    <source>
        <strain evidence="2 3">JCM 10989</strain>
    </source>
</reference>
<gene>
    <name evidence="2" type="ORF">C483_02650</name>
</gene>
<sequence length="131" mass="14993">MSATTREKTELQREILLTWYENPNATKKEIAEACHCSASYVSQVTNRFDNYDHMEAMIDRQDKEMEQMFGDDFFHPMQSESSQSVVGEGDTASLAEIYTELPDNLIGYVLKAGILLFVLYIFYEMALVLVA</sequence>
<proteinExistence type="predicted"/>
<keyword evidence="1" id="KW-0472">Membrane</keyword>
<dbReference type="EMBL" id="AOIM01000010">
    <property type="protein sequence ID" value="ELY94595.1"/>
    <property type="molecule type" value="Genomic_DNA"/>
</dbReference>
<keyword evidence="1" id="KW-1133">Transmembrane helix</keyword>
<dbReference type="AlphaFoldDB" id="M0A770"/>
<evidence type="ECO:0000313" key="3">
    <source>
        <dbReference type="Proteomes" id="UP000011519"/>
    </source>
</evidence>
<evidence type="ECO:0008006" key="4">
    <source>
        <dbReference type="Google" id="ProtNLM"/>
    </source>
</evidence>
<keyword evidence="1" id="KW-0812">Transmembrane</keyword>
<dbReference type="PATRIC" id="fig|1227493.4.peg.494"/>
<dbReference type="OrthoDB" id="350503at2157"/>
<name>M0A770_9EURY</name>
<organism evidence="2 3">
    <name type="scientific">Natrialba hulunbeirensis JCM 10989</name>
    <dbReference type="NCBI Taxonomy" id="1227493"/>
    <lineage>
        <taxon>Archaea</taxon>
        <taxon>Methanobacteriati</taxon>
        <taxon>Methanobacteriota</taxon>
        <taxon>Stenosarchaea group</taxon>
        <taxon>Halobacteria</taxon>
        <taxon>Halobacteriales</taxon>
        <taxon>Natrialbaceae</taxon>
        <taxon>Natrialba</taxon>
    </lineage>
</organism>
<protein>
    <recommendedName>
        <fullName evidence="4">Winged helix-turn-helix domain-containing protein</fullName>
    </recommendedName>
</protein>
<dbReference type="Proteomes" id="UP000011519">
    <property type="component" value="Unassembled WGS sequence"/>
</dbReference>
<accession>M0A770</accession>